<dbReference type="RefSeq" id="XP_066718899.1">
    <property type="nucleotide sequence ID" value="XM_066854621.1"/>
</dbReference>
<evidence type="ECO:0000256" key="1">
    <source>
        <dbReference type="SAM" id="MobiDB-lite"/>
    </source>
</evidence>
<proteinExistence type="predicted"/>
<keyword evidence="3" id="KW-1185">Reference proteome</keyword>
<evidence type="ECO:0000313" key="2">
    <source>
        <dbReference type="EMBL" id="KAK8075940.1"/>
    </source>
</evidence>
<dbReference type="EMBL" id="JAQQWL010000004">
    <property type="protein sequence ID" value="KAK8075940.1"/>
    <property type="molecule type" value="Genomic_DNA"/>
</dbReference>
<feature type="compositionally biased region" description="Basic and acidic residues" evidence="1">
    <location>
        <begin position="19"/>
        <end position="59"/>
    </location>
</feature>
<protein>
    <submittedName>
        <fullName evidence="2">Uncharacterized protein</fullName>
    </submittedName>
</protein>
<dbReference type="GeneID" id="92087684"/>
<evidence type="ECO:0000313" key="3">
    <source>
        <dbReference type="Proteomes" id="UP001480595"/>
    </source>
</evidence>
<accession>A0ABR1VXG2</accession>
<organism evidence="2 3">
    <name type="scientific">Apiospora phragmitis</name>
    <dbReference type="NCBI Taxonomy" id="2905665"/>
    <lineage>
        <taxon>Eukaryota</taxon>
        <taxon>Fungi</taxon>
        <taxon>Dikarya</taxon>
        <taxon>Ascomycota</taxon>
        <taxon>Pezizomycotina</taxon>
        <taxon>Sordariomycetes</taxon>
        <taxon>Xylariomycetidae</taxon>
        <taxon>Amphisphaeriales</taxon>
        <taxon>Apiosporaceae</taxon>
        <taxon>Apiospora</taxon>
    </lineage>
</organism>
<feature type="compositionally biased region" description="Polar residues" evidence="1">
    <location>
        <begin position="60"/>
        <end position="72"/>
    </location>
</feature>
<gene>
    <name evidence="2" type="ORF">PG994_003212</name>
</gene>
<feature type="region of interest" description="Disordered" evidence="1">
    <location>
        <begin position="1"/>
        <end position="83"/>
    </location>
</feature>
<reference evidence="2 3" key="1">
    <citation type="submission" date="2023-01" db="EMBL/GenBank/DDBJ databases">
        <title>Analysis of 21 Apiospora genomes using comparative genomics revels a genus with tremendous synthesis potential of carbohydrate active enzymes and secondary metabolites.</title>
        <authorList>
            <person name="Sorensen T."/>
        </authorList>
    </citation>
    <scope>NUCLEOTIDE SEQUENCE [LARGE SCALE GENOMIC DNA]</scope>
    <source>
        <strain evidence="2 3">CBS 135458</strain>
    </source>
</reference>
<comment type="caution">
    <text evidence="2">The sequence shown here is derived from an EMBL/GenBank/DDBJ whole genome shotgun (WGS) entry which is preliminary data.</text>
</comment>
<sequence>MSSGGAADNSGPSSAPSRPRGDGQGRERGRGADAATKRAREVADLREAEEDAGKDKEELPSSSSQQPKAQETATRHHLRKLRS</sequence>
<name>A0ABR1VXG2_9PEZI</name>
<dbReference type="Proteomes" id="UP001480595">
    <property type="component" value="Unassembled WGS sequence"/>
</dbReference>